<feature type="domain" description="HTH lacI-type" evidence="4">
    <location>
        <begin position="12"/>
        <end position="66"/>
    </location>
</feature>
<dbReference type="CDD" id="cd01574">
    <property type="entry name" value="PBP1_LacI"/>
    <property type="match status" value="1"/>
</dbReference>
<name>A0A7Z0J2W0_9MICC</name>
<dbReference type="SUPFAM" id="SSF53822">
    <property type="entry name" value="Periplasmic binding protein-like I"/>
    <property type="match status" value="1"/>
</dbReference>
<dbReference type="EMBL" id="JACCFQ010000001">
    <property type="protein sequence ID" value="NYJ16341.1"/>
    <property type="molecule type" value="Genomic_DNA"/>
</dbReference>
<dbReference type="Proteomes" id="UP000560069">
    <property type="component" value="Unassembled WGS sequence"/>
</dbReference>
<evidence type="ECO:0000256" key="3">
    <source>
        <dbReference type="ARBA" id="ARBA00023163"/>
    </source>
</evidence>
<dbReference type="CDD" id="cd01392">
    <property type="entry name" value="HTH_LacI"/>
    <property type="match status" value="1"/>
</dbReference>
<dbReference type="GO" id="GO:0000976">
    <property type="term" value="F:transcription cis-regulatory region binding"/>
    <property type="evidence" value="ECO:0007669"/>
    <property type="project" value="TreeGrafter"/>
</dbReference>
<reference evidence="5 6" key="1">
    <citation type="submission" date="2020-07" db="EMBL/GenBank/DDBJ databases">
        <title>Sequencing the genomes of 1000 actinobacteria strains.</title>
        <authorList>
            <person name="Klenk H.-P."/>
        </authorList>
    </citation>
    <scope>NUCLEOTIDE SEQUENCE [LARGE SCALE GENOMIC DNA]</scope>
    <source>
        <strain evidence="5 6">DSM 15664</strain>
    </source>
</reference>
<dbReference type="InterPro" id="IPR000843">
    <property type="entry name" value="HTH_LacI"/>
</dbReference>
<dbReference type="PROSITE" id="PS00356">
    <property type="entry name" value="HTH_LACI_1"/>
    <property type="match status" value="1"/>
</dbReference>
<organism evidence="5 6">
    <name type="scientific">Nesterenkonia sandarakina</name>
    <dbReference type="NCBI Taxonomy" id="272918"/>
    <lineage>
        <taxon>Bacteria</taxon>
        <taxon>Bacillati</taxon>
        <taxon>Actinomycetota</taxon>
        <taxon>Actinomycetes</taxon>
        <taxon>Micrococcales</taxon>
        <taxon>Micrococcaceae</taxon>
        <taxon>Nesterenkonia</taxon>
    </lineage>
</organism>
<accession>A0A7Z0J2W0</accession>
<keyword evidence="6" id="KW-1185">Reference proteome</keyword>
<keyword evidence="1" id="KW-0805">Transcription regulation</keyword>
<protein>
    <submittedName>
        <fullName evidence="5">DNA-binding LacI/PurR family transcriptional regulator</fullName>
    </submittedName>
</protein>
<gene>
    <name evidence="5" type="ORF">HNR11_000875</name>
</gene>
<dbReference type="SMART" id="SM00354">
    <property type="entry name" value="HTH_LACI"/>
    <property type="match status" value="1"/>
</dbReference>
<dbReference type="SUPFAM" id="SSF47413">
    <property type="entry name" value="lambda repressor-like DNA-binding domains"/>
    <property type="match status" value="1"/>
</dbReference>
<evidence type="ECO:0000313" key="5">
    <source>
        <dbReference type="EMBL" id="NYJ16341.1"/>
    </source>
</evidence>
<evidence type="ECO:0000256" key="1">
    <source>
        <dbReference type="ARBA" id="ARBA00023015"/>
    </source>
</evidence>
<dbReference type="PANTHER" id="PTHR30146:SF109">
    <property type="entry name" value="HTH-TYPE TRANSCRIPTIONAL REGULATOR GALS"/>
    <property type="match status" value="1"/>
</dbReference>
<dbReference type="Pfam" id="PF13377">
    <property type="entry name" value="Peripla_BP_3"/>
    <property type="match status" value="1"/>
</dbReference>
<dbReference type="Gene3D" id="3.40.50.2300">
    <property type="match status" value="2"/>
</dbReference>
<dbReference type="Pfam" id="PF00356">
    <property type="entry name" value="LacI"/>
    <property type="match status" value="1"/>
</dbReference>
<dbReference type="InterPro" id="IPR028082">
    <property type="entry name" value="Peripla_BP_I"/>
</dbReference>
<dbReference type="InterPro" id="IPR010982">
    <property type="entry name" value="Lambda_DNA-bd_dom_sf"/>
</dbReference>
<dbReference type="RefSeq" id="WP_179441300.1">
    <property type="nucleotide sequence ID" value="NZ_BAAALK010000006.1"/>
</dbReference>
<dbReference type="AlphaFoldDB" id="A0A7Z0J2W0"/>
<dbReference type="PANTHER" id="PTHR30146">
    <property type="entry name" value="LACI-RELATED TRANSCRIPTIONAL REPRESSOR"/>
    <property type="match status" value="1"/>
</dbReference>
<dbReference type="PROSITE" id="PS50932">
    <property type="entry name" value="HTH_LACI_2"/>
    <property type="match status" value="1"/>
</dbReference>
<evidence type="ECO:0000313" key="6">
    <source>
        <dbReference type="Proteomes" id="UP000560069"/>
    </source>
</evidence>
<dbReference type="GO" id="GO:0003700">
    <property type="term" value="F:DNA-binding transcription factor activity"/>
    <property type="evidence" value="ECO:0007669"/>
    <property type="project" value="TreeGrafter"/>
</dbReference>
<dbReference type="InterPro" id="IPR046335">
    <property type="entry name" value="LacI/GalR-like_sensor"/>
</dbReference>
<keyword evidence="3" id="KW-0804">Transcription</keyword>
<evidence type="ECO:0000259" key="4">
    <source>
        <dbReference type="PROSITE" id="PS50932"/>
    </source>
</evidence>
<evidence type="ECO:0000256" key="2">
    <source>
        <dbReference type="ARBA" id="ARBA00023125"/>
    </source>
</evidence>
<keyword evidence="2 5" id="KW-0238">DNA-binding</keyword>
<proteinExistence type="predicted"/>
<comment type="caution">
    <text evidence="5">The sequence shown here is derived from an EMBL/GenBank/DDBJ whole genome shotgun (WGS) entry which is preliminary data.</text>
</comment>
<dbReference type="Gene3D" id="1.10.260.40">
    <property type="entry name" value="lambda repressor-like DNA-binding domains"/>
    <property type="match status" value="1"/>
</dbReference>
<sequence>MSGAKRRGARRPSMIDVAKHAGVSHQSVSRVLNAPETVHPDTRGRIERSMATLGYRRNSQARALKTQSTGLIGVVSQGDTDFGPTRMTWAIENAARQRGYATALSVVRDQRAETVESTLDFFLSHGIEGIVVITPVPALAEAAKQLSARVPLVLVTSGLWPAGNMNVAGIDQELGARRATQHLIDRGHRAIAHIAGPMDWFDARGRVVGWRQALAVADLSAPRMIRASGWTAEAGYDAAQQLFTGQPLPDAIFASNDFIALGLIRALSERGLSVPGDISVVGFDDVDAAGYFSPPLTTVRQPFEEAGRAALELLLDVSDGLTHVPNFISPELVERGSTDFHD</sequence>